<dbReference type="InterPro" id="IPR043128">
    <property type="entry name" value="Rev_trsase/Diguanyl_cyclase"/>
</dbReference>
<accession>A0A835QCF9</accession>
<dbReference type="InterPro" id="IPR043502">
    <property type="entry name" value="DNA/RNA_pol_sf"/>
</dbReference>
<gene>
    <name evidence="1" type="ORF">HPP92_018247</name>
</gene>
<proteinExistence type="predicted"/>
<comment type="caution">
    <text evidence="1">The sequence shown here is derived from an EMBL/GenBank/DDBJ whole genome shotgun (WGS) entry which is preliminary data.</text>
</comment>
<dbReference type="Gene3D" id="3.30.70.270">
    <property type="match status" value="1"/>
</dbReference>
<dbReference type="EMBL" id="JADCNL010000009">
    <property type="protein sequence ID" value="KAG0466667.1"/>
    <property type="molecule type" value="Genomic_DNA"/>
</dbReference>
<dbReference type="InterPro" id="IPR053134">
    <property type="entry name" value="RNA-dir_DNA_polymerase"/>
</dbReference>
<protein>
    <recommendedName>
        <fullName evidence="3">Reverse transcriptase domain-containing protein</fullName>
    </recommendedName>
</protein>
<dbReference type="PANTHER" id="PTHR24559:SF436">
    <property type="entry name" value="RNA-DIRECTED DNA POLYMERASE HOMOLOG"/>
    <property type="match status" value="1"/>
</dbReference>
<dbReference type="AlphaFoldDB" id="A0A835QCF9"/>
<evidence type="ECO:0008006" key="3">
    <source>
        <dbReference type="Google" id="ProtNLM"/>
    </source>
</evidence>
<name>A0A835QCF9_VANPL</name>
<dbReference type="PANTHER" id="PTHR24559">
    <property type="entry name" value="TRANSPOSON TY3-I GAG-POL POLYPROTEIN"/>
    <property type="match status" value="1"/>
</dbReference>
<reference evidence="1 2" key="1">
    <citation type="journal article" date="2020" name="Nat. Food">
        <title>A phased Vanilla planifolia genome enables genetic improvement of flavour and production.</title>
        <authorList>
            <person name="Hasing T."/>
            <person name="Tang H."/>
            <person name="Brym M."/>
            <person name="Khazi F."/>
            <person name="Huang T."/>
            <person name="Chambers A.H."/>
        </authorList>
    </citation>
    <scope>NUCLEOTIDE SEQUENCE [LARGE SCALE GENOMIC DNA]</scope>
    <source>
        <tissue evidence="1">Leaf</tissue>
    </source>
</reference>
<keyword evidence="2" id="KW-1185">Reference proteome</keyword>
<dbReference type="SUPFAM" id="SSF56672">
    <property type="entry name" value="DNA/RNA polymerases"/>
    <property type="match status" value="1"/>
</dbReference>
<evidence type="ECO:0000313" key="2">
    <source>
        <dbReference type="Proteomes" id="UP000636800"/>
    </source>
</evidence>
<evidence type="ECO:0000313" key="1">
    <source>
        <dbReference type="EMBL" id="KAG0466667.1"/>
    </source>
</evidence>
<dbReference type="Proteomes" id="UP000636800">
    <property type="component" value="Unassembled WGS sequence"/>
</dbReference>
<organism evidence="1 2">
    <name type="scientific">Vanilla planifolia</name>
    <name type="common">Vanilla</name>
    <dbReference type="NCBI Taxonomy" id="51239"/>
    <lineage>
        <taxon>Eukaryota</taxon>
        <taxon>Viridiplantae</taxon>
        <taxon>Streptophyta</taxon>
        <taxon>Embryophyta</taxon>
        <taxon>Tracheophyta</taxon>
        <taxon>Spermatophyta</taxon>
        <taxon>Magnoliopsida</taxon>
        <taxon>Liliopsida</taxon>
        <taxon>Asparagales</taxon>
        <taxon>Orchidaceae</taxon>
        <taxon>Vanilloideae</taxon>
        <taxon>Vanilleae</taxon>
        <taxon>Vanilla</taxon>
    </lineage>
</organism>
<sequence>MNNILYEYLDGFVVIYLNDIVIYSNSFEEHMVHLSKVFFQLREFQLYVKRKNMNLLRDHVPWTLSLQSPNENRSKKCASHCGLASSNKGLQAKVFSQFSKLLSLIHTRYSKKSPH</sequence>
<dbReference type="OrthoDB" id="10266385at2759"/>